<organism evidence="2">
    <name type="scientific">Siphoviridae sp. ctabX13</name>
    <dbReference type="NCBI Taxonomy" id="2826389"/>
    <lineage>
        <taxon>Viruses</taxon>
        <taxon>Duplodnaviria</taxon>
        <taxon>Heunggongvirae</taxon>
        <taxon>Uroviricota</taxon>
        <taxon>Caudoviricetes</taxon>
    </lineage>
</organism>
<dbReference type="PROSITE" id="PS51782">
    <property type="entry name" value="LYSM"/>
    <property type="match status" value="1"/>
</dbReference>
<dbReference type="InterPro" id="IPR036779">
    <property type="entry name" value="LysM_dom_sf"/>
</dbReference>
<reference evidence="2" key="1">
    <citation type="journal article" date="2021" name="Proc. Natl. Acad. Sci. U.S.A.">
        <title>A Catalog of Tens of Thousands of Viruses from Human Metagenomes Reveals Hidden Associations with Chronic Diseases.</title>
        <authorList>
            <person name="Tisza M.J."/>
            <person name="Buck C.B."/>
        </authorList>
    </citation>
    <scope>NUCLEOTIDE SEQUENCE</scope>
    <source>
        <strain evidence="2">CtabX13</strain>
    </source>
</reference>
<dbReference type="Pfam" id="PF01476">
    <property type="entry name" value="LysM"/>
    <property type="match status" value="1"/>
</dbReference>
<dbReference type="InterPro" id="IPR018392">
    <property type="entry name" value="LysM"/>
</dbReference>
<dbReference type="EMBL" id="BK014758">
    <property type="protein sequence ID" value="DAD74319.1"/>
    <property type="molecule type" value="Genomic_DNA"/>
</dbReference>
<proteinExistence type="predicted"/>
<evidence type="ECO:0000313" key="2">
    <source>
        <dbReference type="EMBL" id="DAD74319.1"/>
    </source>
</evidence>
<name>A0A8S5LWU2_9CAUD</name>
<dbReference type="Gene3D" id="3.10.350.10">
    <property type="entry name" value="LysM domain"/>
    <property type="match status" value="1"/>
</dbReference>
<dbReference type="CDD" id="cd00118">
    <property type="entry name" value="LysM"/>
    <property type="match status" value="1"/>
</dbReference>
<evidence type="ECO:0000259" key="1">
    <source>
        <dbReference type="PROSITE" id="PS51782"/>
    </source>
</evidence>
<accession>A0A8S5LWU2</accession>
<sequence>MRKTRAILIKDINGNSIEFNVNPSGITISESRDNIRENIDNLGDVYFPGKRGLKTVSISTFLPSSKSRFRRRGSLDSDIELINKWITEDITLRFIVSKPTMNFKAILDSKNITLKEGELDVYIELKLTEVKDIDIPTVESVSILKKDGDIAKSADVVLSDRGAENAPKAGNIEIVNSKTTLWGLAKKYYGSGEKWKKISEANGGINPKKLREGMKILIP</sequence>
<protein>
    <submittedName>
        <fullName evidence="2">Tail assembly protein</fullName>
    </submittedName>
</protein>
<feature type="domain" description="LysM" evidence="1">
    <location>
        <begin position="171"/>
        <end position="218"/>
    </location>
</feature>
<dbReference type="SMART" id="SM00257">
    <property type="entry name" value="LysM"/>
    <property type="match status" value="1"/>
</dbReference>